<dbReference type="InterPro" id="IPR013783">
    <property type="entry name" value="Ig-like_fold"/>
</dbReference>
<dbReference type="SMART" id="SM00642">
    <property type="entry name" value="Aamy"/>
    <property type="match status" value="1"/>
</dbReference>
<gene>
    <name evidence="7" type="ORF">WA1_15905</name>
</gene>
<dbReference type="SUPFAM" id="SSF51011">
    <property type="entry name" value="Glycosyl hydrolase domain"/>
    <property type="match status" value="1"/>
</dbReference>
<feature type="active site" description="Proton donor" evidence="5">
    <location>
        <position position="375"/>
    </location>
</feature>
<dbReference type="InterPro" id="IPR017853">
    <property type="entry name" value="GH"/>
</dbReference>
<dbReference type="PANTHER" id="PTHR43651:SF11">
    <property type="entry name" value="MALTO-OLIGOSYLTREHALOSE TREHALOHYDROLASE"/>
    <property type="match status" value="1"/>
</dbReference>
<feature type="active site" description="Nucleophile" evidence="5">
    <location>
        <position position="331"/>
    </location>
</feature>
<dbReference type="SUPFAM" id="SSF51445">
    <property type="entry name" value="(Trans)glycosidases"/>
    <property type="match status" value="1"/>
</dbReference>
<comment type="catalytic activity">
    <reaction evidence="1">
        <text>Transfers a segment of a (1-&gt;4)-alpha-D-glucan chain to a primary hydroxy group in a similar glucan chain.</text>
        <dbReference type="EC" id="2.4.1.18"/>
    </reaction>
</comment>
<evidence type="ECO:0000259" key="6">
    <source>
        <dbReference type="SMART" id="SM00642"/>
    </source>
</evidence>
<accession>A0A139XA10</accession>
<organism evidence="7 8">
    <name type="scientific">Scytonema hofmannii PCC 7110</name>
    <dbReference type="NCBI Taxonomy" id="128403"/>
    <lineage>
        <taxon>Bacteria</taxon>
        <taxon>Bacillati</taxon>
        <taxon>Cyanobacteriota</taxon>
        <taxon>Cyanophyceae</taxon>
        <taxon>Nostocales</taxon>
        <taxon>Scytonemataceae</taxon>
        <taxon>Scytonema</taxon>
    </lineage>
</organism>
<dbReference type="GO" id="GO:0004553">
    <property type="term" value="F:hydrolase activity, hydrolyzing O-glycosyl compounds"/>
    <property type="evidence" value="ECO:0007669"/>
    <property type="project" value="InterPro"/>
</dbReference>
<dbReference type="InterPro" id="IPR037439">
    <property type="entry name" value="Branching_enzy"/>
</dbReference>
<proteinExistence type="inferred from homology"/>
<dbReference type="Pfam" id="PF00128">
    <property type="entry name" value="Alpha-amylase"/>
    <property type="match status" value="2"/>
</dbReference>
<dbReference type="GO" id="GO:0005978">
    <property type="term" value="P:glycogen biosynthetic process"/>
    <property type="evidence" value="ECO:0007669"/>
    <property type="project" value="InterPro"/>
</dbReference>
<protein>
    <recommendedName>
        <fullName evidence="3">1,4-alpha-glucan branching enzyme</fullName>
        <ecNumber evidence="3">2.4.1.18</ecNumber>
    </recommendedName>
</protein>
<evidence type="ECO:0000313" key="8">
    <source>
        <dbReference type="Proteomes" id="UP000076925"/>
    </source>
</evidence>
<dbReference type="Gene3D" id="3.20.20.80">
    <property type="entry name" value="Glycosidases"/>
    <property type="match status" value="1"/>
</dbReference>
<name>A0A139XA10_9CYAN</name>
<dbReference type="EC" id="2.4.1.18" evidence="3"/>
<dbReference type="SUPFAM" id="SSF81296">
    <property type="entry name" value="E set domains"/>
    <property type="match status" value="1"/>
</dbReference>
<dbReference type="Gene3D" id="2.60.40.1180">
    <property type="entry name" value="Golgi alpha-mannosidase II"/>
    <property type="match status" value="1"/>
</dbReference>
<dbReference type="Proteomes" id="UP000076925">
    <property type="component" value="Unassembled WGS sequence"/>
</dbReference>
<evidence type="ECO:0000313" key="7">
    <source>
        <dbReference type="EMBL" id="KYC41537.1"/>
    </source>
</evidence>
<dbReference type="InterPro" id="IPR004193">
    <property type="entry name" value="Glyco_hydro_13_N"/>
</dbReference>
<evidence type="ECO:0000256" key="2">
    <source>
        <dbReference type="ARBA" id="ARBA00009000"/>
    </source>
</evidence>
<evidence type="ECO:0000256" key="1">
    <source>
        <dbReference type="ARBA" id="ARBA00000826"/>
    </source>
</evidence>
<dbReference type="InterPro" id="IPR006048">
    <property type="entry name" value="A-amylase/branching_C"/>
</dbReference>
<dbReference type="InterPro" id="IPR006047">
    <property type="entry name" value="GH13_cat_dom"/>
</dbReference>
<sequence>MKTAVIDFLYKVSLVDISQHYFQGLNSMVSTTQPSSNVTETSVSSKHQGMGSTVYDRGTAFRVWAPFAKKVHVALYEQENQDNDKPQQLIELASEKNGYWSGDVEDIKPGQLYRYRIVNRDSEEVLWKIDPYAKDVTSSVGKGIVSRSDFEWTDENFRMSDFNSLIIYELHLGTFNDTPQGEPGDLKKAVERVPYLRDLGINCINIMPTGEFAANFSWGYNTAFPFALESTYGHLDDFKNFVNAAHNCSIAVIIDCVYNHFGPSDLQDGMWRFDGWSLDNWGGVYFYNDGRAITPWGNTKPDYGRPEVRQFLRDNAMFWLGECHCDGLRIDSTCNIWGFDNGKGWNNDGFNLLRWISDEIDYFFKYPRHKILIAEDWHNDGWLTKPTPAWGAGMNAEWHWFIHKVRHELENPLDEYRNMNEIASALYGRFNGDAFKRVIYIESHDETANGKTRLNRQIDPKNPESWVAKKRSTLGTAIVLTAPGIPMIWQGQEFLEVDHFRDDDPLDWDRLQRFAGIHDLYQRLCQLRRNWDNNTRGLRGQHINCHVVDNLNKVTAYHRWDGGGPGDDVIVILNFSNRYWNSYRVGLPRLGTWWCRFSSDWNGYSSDFSNFGGHTVSGESSPKDGMAYSAGFAIAPYSALIYSQ</sequence>
<reference evidence="7 8" key="1">
    <citation type="journal article" date="2013" name="Genome Biol. Evol.">
        <title>Genomes of Stigonematalean cyanobacteria (subsection V) and the evolution of oxygenic photosynthesis from prokaryotes to plastids.</title>
        <authorList>
            <person name="Dagan T."/>
            <person name="Roettger M."/>
            <person name="Stucken K."/>
            <person name="Landan G."/>
            <person name="Koch R."/>
            <person name="Major P."/>
            <person name="Gould S.B."/>
            <person name="Goremykin V.V."/>
            <person name="Rippka R."/>
            <person name="Tandeau de Marsac N."/>
            <person name="Gugger M."/>
            <person name="Lockhart P.J."/>
            <person name="Allen J.F."/>
            <person name="Brune I."/>
            <person name="Maus I."/>
            <person name="Puhler A."/>
            <person name="Martin W.F."/>
        </authorList>
    </citation>
    <scope>NUCLEOTIDE SEQUENCE [LARGE SCALE GENOMIC DNA]</scope>
    <source>
        <strain evidence="7 8">PCC 7110</strain>
    </source>
</reference>
<dbReference type="InterPro" id="IPR013780">
    <property type="entry name" value="Glyco_hydro_b"/>
</dbReference>
<dbReference type="PANTHER" id="PTHR43651">
    <property type="entry name" value="1,4-ALPHA-GLUCAN-BRANCHING ENZYME"/>
    <property type="match status" value="1"/>
</dbReference>
<evidence type="ECO:0000256" key="4">
    <source>
        <dbReference type="ARBA" id="ARBA00022679"/>
    </source>
</evidence>
<comment type="caution">
    <text evidence="7">The sequence shown here is derived from an EMBL/GenBank/DDBJ whole genome shotgun (WGS) entry which is preliminary data.</text>
</comment>
<comment type="similarity">
    <text evidence="2">Belongs to the glycosyl hydrolase 13 family. GlgB subfamily.</text>
</comment>
<keyword evidence="4" id="KW-0808">Transferase</keyword>
<evidence type="ECO:0000256" key="5">
    <source>
        <dbReference type="PIRSR" id="PIRSR000463-1"/>
    </source>
</evidence>
<dbReference type="PIRSF" id="PIRSF000463">
    <property type="entry name" value="GlgB"/>
    <property type="match status" value="1"/>
</dbReference>
<dbReference type="Gene3D" id="2.60.40.10">
    <property type="entry name" value="Immunoglobulins"/>
    <property type="match status" value="1"/>
</dbReference>
<dbReference type="STRING" id="128403.WA1_15905"/>
<dbReference type="GO" id="GO:0003844">
    <property type="term" value="F:1,4-alpha-glucan branching enzyme activity"/>
    <property type="evidence" value="ECO:0007669"/>
    <property type="project" value="UniProtKB-EC"/>
</dbReference>
<dbReference type="InterPro" id="IPR014756">
    <property type="entry name" value="Ig_E-set"/>
</dbReference>
<feature type="domain" description="Glycosyl hydrolase family 13 catalytic" evidence="6">
    <location>
        <begin position="169"/>
        <end position="528"/>
    </location>
</feature>
<evidence type="ECO:0000256" key="3">
    <source>
        <dbReference type="ARBA" id="ARBA00012541"/>
    </source>
</evidence>
<dbReference type="GO" id="GO:0043169">
    <property type="term" value="F:cation binding"/>
    <property type="evidence" value="ECO:0007669"/>
    <property type="project" value="InterPro"/>
</dbReference>
<dbReference type="AlphaFoldDB" id="A0A139XA10"/>
<dbReference type="Pfam" id="PF02922">
    <property type="entry name" value="CBM_48"/>
    <property type="match status" value="1"/>
</dbReference>
<dbReference type="EMBL" id="ANNX02000020">
    <property type="protein sequence ID" value="KYC41537.1"/>
    <property type="molecule type" value="Genomic_DNA"/>
</dbReference>
<dbReference type="Pfam" id="PF02806">
    <property type="entry name" value="Alpha-amylase_C"/>
    <property type="match status" value="1"/>
</dbReference>
<keyword evidence="8" id="KW-1185">Reference proteome</keyword>
<dbReference type="CDD" id="cd11325">
    <property type="entry name" value="AmyAc_GTHase"/>
    <property type="match status" value="1"/>
</dbReference>